<sequence length="629" mass="72864">MGYSEVPCHLCAVTFNIGRIRTPLEPRSAAWSRFGPILANTRLNPENWGYEESYVNGDRSGWIGECHRDSGCMFAIREIKDKGRKYSVDQRGKRRLGEIEETDEGEDADDMDWEQDEESDEDEPLEYTSDESDEADSDVGDAEKSNPRRESFRDFWLRGLLEDNEARKSLASDNSGMPAWYRGFPAHVPLEEQEDVEDDMFQLFYPGRDDTSSHRHTGKSGYRHKDLSEVEHIAGPGCLHLAGYSGHDISVEEMRGCQVLQCLVPKIKNSDFVPQDDDEDFEKEGDFFLSGLGDYMPSRDIDCPRVTPPRHGCRQPHAENHNWGLDFEDPHAMPFHPTCFEVFKRVSLLQNGNIDVSGLMDWWANHASEYDKFRNRVNHPDVKECRMQEWKHWHGTAYLVANPLYVPKLRDILHSATSTATDFHPRNGAFTIPTNEPPETSYDTFNILPIELRFQILDHLSSKDIAALRLTSRTFHQLPISYFQKLILREMPWLWEAWPTANKPERLPPYAFWATVTGVQAEKKLQKTPKAIAILNDYVKIVSKEMPELAPLLENRLPGAIQQVLDEHKRELDEHEDRKPFFLPPGGTDYFLLYTLITRHWGDLKGLQNRRRIWTDCEETLKEMKRVRR</sequence>
<accession>A0A6A6S2Z5</accession>
<dbReference type="InterPro" id="IPR001810">
    <property type="entry name" value="F-box_dom"/>
</dbReference>
<dbReference type="SUPFAM" id="SSF81383">
    <property type="entry name" value="F-box domain"/>
    <property type="match status" value="1"/>
</dbReference>
<gene>
    <name evidence="3" type="ORF">P280DRAFT_468412</name>
</gene>
<dbReference type="Proteomes" id="UP000799753">
    <property type="component" value="Unassembled WGS sequence"/>
</dbReference>
<dbReference type="SMART" id="SM00256">
    <property type="entry name" value="FBOX"/>
    <property type="match status" value="1"/>
</dbReference>
<dbReference type="PROSITE" id="PS50181">
    <property type="entry name" value="FBOX"/>
    <property type="match status" value="1"/>
</dbReference>
<evidence type="ECO:0000313" key="4">
    <source>
        <dbReference type="Proteomes" id="UP000799753"/>
    </source>
</evidence>
<reference evidence="3" key="1">
    <citation type="journal article" date="2020" name="Stud. Mycol.">
        <title>101 Dothideomycetes genomes: a test case for predicting lifestyles and emergence of pathogens.</title>
        <authorList>
            <person name="Haridas S."/>
            <person name="Albert R."/>
            <person name="Binder M."/>
            <person name="Bloem J."/>
            <person name="Labutti K."/>
            <person name="Salamov A."/>
            <person name="Andreopoulos B."/>
            <person name="Baker S."/>
            <person name="Barry K."/>
            <person name="Bills G."/>
            <person name="Bluhm B."/>
            <person name="Cannon C."/>
            <person name="Castanera R."/>
            <person name="Culley D."/>
            <person name="Daum C."/>
            <person name="Ezra D."/>
            <person name="Gonzalez J."/>
            <person name="Henrissat B."/>
            <person name="Kuo A."/>
            <person name="Liang C."/>
            <person name="Lipzen A."/>
            <person name="Lutzoni F."/>
            <person name="Magnuson J."/>
            <person name="Mondo S."/>
            <person name="Nolan M."/>
            <person name="Ohm R."/>
            <person name="Pangilinan J."/>
            <person name="Park H.-J."/>
            <person name="Ramirez L."/>
            <person name="Alfaro M."/>
            <person name="Sun H."/>
            <person name="Tritt A."/>
            <person name="Yoshinaga Y."/>
            <person name="Zwiers L.-H."/>
            <person name="Turgeon B."/>
            <person name="Goodwin S."/>
            <person name="Spatafora J."/>
            <person name="Crous P."/>
            <person name="Grigoriev I."/>
        </authorList>
    </citation>
    <scope>NUCLEOTIDE SEQUENCE</scope>
    <source>
        <strain evidence="3">CBS 473.64</strain>
    </source>
</reference>
<name>A0A6A6S2Z5_9PLEO</name>
<dbReference type="InterPro" id="IPR036047">
    <property type="entry name" value="F-box-like_dom_sf"/>
</dbReference>
<feature type="domain" description="F-box" evidence="2">
    <location>
        <begin position="442"/>
        <end position="486"/>
    </location>
</feature>
<proteinExistence type="predicted"/>
<protein>
    <recommendedName>
        <fullName evidence="2">F-box domain-containing protein</fullName>
    </recommendedName>
</protein>
<evidence type="ECO:0000259" key="2">
    <source>
        <dbReference type="PROSITE" id="PS50181"/>
    </source>
</evidence>
<dbReference type="Pfam" id="PF00646">
    <property type="entry name" value="F-box"/>
    <property type="match status" value="1"/>
</dbReference>
<dbReference type="AlphaFoldDB" id="A0A6A6S2Z5"/>
<organism evidence="3 4">
    <name type="scientific">Massarina eburnea CBS 473.64</name>
    <dbReference type="NCBI Taxonomy" id="1395130"/>
    <lineage>
        <taxon>Eukaryota</taxon>
        <taxon>Fungi</taxon>
        <taxon>Dikarya</taxon>
        <taxon>Ascomycota</taxon>
        <taxon>Pezizomycotina</taxon>
        <taxon>Dothideomycetes</taxon>
        <taxon>Pleosporomycetidae</taxon>
        <taxon>Pleosporales</taxon>
        <taxon>Massarineae</taxon>
        <taxon>Massarinaceae</taxon>
        <taxon>Massarina</taxon>
    </lineage>
</organism>
<feature type="compositionally biased region" description="Acidic residues" evidence="1">
    <location>
        <begin position="99"/>
        <end position="140"/>
    </location>
</feature>
<keyword evidence="4" id="KW-1185">Reference proteome</keyword>
<evidence type="ECO:0000313" key="3">
    <source>
        <dbReference type="EMBL" id="KAF2641925.1"/>
    </source>
</evidence>
<dbReference type="EMBL" id="MU006782">
    <property type="protein sequence ID" value="KAF2641925.1"/>
    <property type="molecule type" value="Genomic_DNA"/>
</dbReference>
<dbReference type="OrthoDB" id="40579at2759"/>
<feature type="region of interest" description="Disordered" evidence="1">
    <location>
        <begin position="95"/>
        <end position="147"/>
    </location>
</feature>
<evidence type="ECO:0000256" key="1">
    <source>
        <dbReference type="SAM" id="MobiDB-lite"/>
    </source>
</evidence>